<feature type="compositionally biased region" description="Low complexity" evidence="1">
    <location>
        <begin position="28"/>
        <end position="41"/>
    </location>
</feature>
<feature type="region of interest" description="Disordered" evidence="1">
    <location>
        <begin position="22"/>
        <end position="44"/>
    </location>
</feature>
<organism evidence="2">
    <name type="scientific">Solanum chilense</name>
    <name type="common">Tomato</name>
    <name type="synonym">Lycopersicon chilense</name>
    <dbReference type="NCBI Taxonomy" id="4083"/>
    <lineage>
        <taxon>Eukaryota</taxon>
        <taxon>Viridiplantae</taxon>
        <taxon>Streptophyta</taxon>
        <taxon>Embryophyta</taxon>
        <taxon>Tracheophyta</taxon>
        <taxon>Spermatophyta</taxon>
        <taxon>Magnoliopsida</taxon>
        <taxon>eudicotyledons</taxon>
        <taxon>Gunneridae</taxon>
        <taxon>Pentapetalae</taxon>
        <taxon>asterids</taxon>
        <taxon>lamiids</taxon>
        <taxon>Solanales</taxon>
        <taxon>Solanaceae</taxon>
        <taxon>Solanoideae</taxon>
        <taxon>Solaneae</taxon>
        <taxon>Solanum</taxon>
        <taxon>Solanum subgen. Lycopersicon</taxon>
    </lineage>
</organism>
<evidence type="ECO:0000313" key="2">
    <source>
        <dbReference type="EMBL" id="TMW88693.1"/>
    </source>
</evidence>
<sequence>MAPQIEFVKTLSRDLGLSFLEGRKRRSSSSSSSPQRVASSSQEEPIQTCVYRYYPHSNIVQVNPVSSTEERVFSSNNYQVQFPERKSIALAY</sequence>
<comment type="caution">
    <text evidence="2">The sequence shown here is derived from an EMBL/GenBank/DDBJ whole genome shotgun (WGS) entry which is preliminary data.</text>
</comment>
<reference evidence="2" key="1">
    <citation type="submission" date="2019-05" db="EMBL/GenBank/DDBJ databases">
        <title>The de novo reference genome and transcriptome assemblies of the wild tomato species Solanum chilense.</title>
        <authorList>
            <person name="Stam R."/>
            <person name="Nosenko T."/>
            <person name="Hoerger A.C."/>
            <person name="Stephan W."/>
            <person name="Seidel M.A."/>
            <person name="Kuhn J.M.M."/>
            <person name="Haberer G."/>
            <person name="Tellier A."/>
        </authorList>
    </citation>
    <scope>NUCLEOTIDE SEQUENCE</scope>
    <source>
        <tissue evidence="2">Mature leaves</tissue>
    </source>
</reference>
<evidence type="ECO:0000256" key="1">
    <source>
        <dbReference type="SAM" id="MobiDB-lite"/>
    </source>
</evidence>
<dbReference type="EMBL" id="RXGB01004926">
    <property type="protein sequence ID" value="TMW88693.1"/>
    <property type="molecule type" value="Genomic_DNA"/>
</dbReference>
<accession>A0A6N2B9E8</accession>
<protein>
    <submittedName>
        <fullName evidence="2">Uncharacterized protein</fullName>
    </submittedName>
</protein>
<proteinExistence type="predicted"/>
<name>A0A6N2B9E8_SOLCI</name>
<gene>
    <name evidence="2" type="ORF">EJD97_018227</name>
</gene>
<dbReference type="AlphaFoldDB" id="A0A6N2B9E8"/>